<evidence type="ECO:0000256" key="1">
    <source>
        <dbReference type="ARBA" id="ARBA00007824"/>
    </source>
</evidence>
<feature type="transmembrane region" description="Helical" evidence="5">
    <location>
        <begin position="181"/>
        <end position="203"/>
    </location>
</feature>
<accession>A0AAY5ET13</accession>
<proteinExistence type="inferred from homology"/>
<dbReference type="PANTHER" id="PTHR13943">
    <property type="entry name" value="HRAS-LIKE SUPPRESSOR - RELATED"/>
    <property type="match status" value="1"/>
</dbReference>
<reference evidence="7 8" key="1">
    <citation type="submission" date="2020-05" db="EMBL/GenBank/DDBJ databases">
        <title>Electrophorus electricus (electric eel) genome, fEleEle1, primary haplotype.</title>
        <authorList>
            <person name="Myers G."/>
            <person name="Meyer A."/>
            <person name="Fedrigo O."/>
            <person name="Formenti G."/>
            <person name="Rhie A."/>
            <person name="Tracey A."/>
            <person name="Sims Y."/>
            <person name="Jarvis E.D."/>
        </authorList>
    </citation>
    <scope>NUCLEOTIDE SEQUENCE [LARGE SCALE GENOMIC DNA]</scope>
</reference>
<protein>
    <recommendedName>
        <fullName evidence="6">LRAT domain-containing protein</fullName>
    </recommendedName>
</protein>
<keyword evidence="8" id="KW-1185">Reference proteome</keyword>
<dbReference type="Ensembl" id="ENSEEET00000061823.1">
    <property type="protein sequence ID" value="ENSEEEP00000060096.1"/>
    <property type="gene ID" value="ENSEEEG00000025732.1"/>
</dbReference>
<comment type="similarity">
    <text evidence="1">Belongs to the H-rev107 family.</text>
</comment>
<dbReference type="GO" id="GO:0005737">
    <property type="term" value="C:cytoplasm"/>
    <property type="evidence" value="ECO:0007669"/>
    <property type="project" value="TreeGrafter"/>
</dbReference>
<feature type="domain" description="LRAT" evidence="6">
    <location>
        <begin position="47"/>
        <end position="154"/>
    </location>
</feature>
<evidence type="ECO:0000256" key="2">
    <source>
        <dbReference type="ARBA" id="ARBA00022679"/>
    </source>
</evidence>
<organism evidence="7 8">
    <name type="scientific">Electrophorus electricus</name>
    <name type="common">Electric eel</name>
    <name type="synonym">Gymnotus electricus</name>
    <dbReference type="NCBI Taxonomy" id="8005"/>
    <lineage>
        <taxon>Eukaryota</taxon>
        <taxon>Metazoa</taxon>
        <taxon>Chordata</taxon>
        <taxon>Craniata</taxon>
        <taxon>Vertebrata</taxon>
        <taxon>Euteleostomi</taxon>
        <taxon>Actinopterygii</taxon>
        <taxon>Neopterygii</taxon>
        <taxon>Teleostei</taxon>
        <taxon>Ostariophysi</taxon>
        <taxon>Gymnotiformes</taxon>
        <taxon>Gymnotoidei</taxon>
        <taxon>Gymnotidae</taxon>
        <taxon>Electrophorus</taxon>
    </lineage>
</organism>
<evidence type="ECO:0000256" key="5">
    <source>
        <dbReference type="SAM" id="Phobius"/>
    </source>
</evidence>
<dbReference type="AlphaFoldDB" id="A0AAY5ET13"/>
<dbReference type="Proteomes" id="UP000314983">
    <property type="component" value="Chromosome 10"/>
</dbReference>
<keyword evidence="5" id="KW-1133">Transmembrane helix</keyword>
<evidence type="ECO:0000259" key="6">
    <source>
        <dbReference type="Pfam" id="PF04970"/>
    </source>
</evidence>
<keyword evidence="4" id="KW-0443">Lipid metabolism</keyword>
<dbReference type="GO" id="GO:0004623">
    <property type="term" value="F:phospholipase A2 activity"/>
    <property type="evidence" value="ECO:0007669"/>
    <property type="project" value="TreeGrafter"/>
</dbReference>
<evidence type="ECO:0000313" key="7">
    <source>
        <dbReference type="Ensembl" id="ENSEEEP00000060096.1"/>
    </source>
</evidence>
<feature type="transmembrane region" description="Helical" evidence="5">
    <location>
        <begin position="12"/>
        <end position="30"/>
    </location>
</feature>
<keyword evidence="5" id="KW-0472">Membrane</keyword>
<dbReference type="Gene3D" id="3.90.1720.10">
    <property type="entry name" value="endopeptidase domain like (from Nostoc punctiforme)"/>
    <property type="match status" value="1"/>
</dbReference>
<keyword evidence="3" id="KW-0378">Hydrolase</keyword>
<dbReference type="PANTHER" id="PTHR13943:SF31">
    <property type="entry name" value="PHOSPHOLIPASE A AND ACYLTRANSFERASE 3"/>
    <property type="match status" value="1"/>
</dbReference>
<keyword evidence="5" id="KW-0812">Transmembrane</keyword>
<evidence type="ECO:0000313" key="8">
    <source>
        <dbReference type="Proteomes" id="UP000314983"/>
    </source>
</evidence>
<keyword evidence="2" id="KW-0808">Transferase</keyword>
<dbReference type="GO" id="GO:0008970">
    <property type="term" value="F:phospholipase A1 activity"/>
    <property type="evidence" value="ECO:0007669"/>
    <property type="project" value="TreeGrafter"/>
</dbReference>
<evidence type="ECO:0000256" key="4">
    <source>
        <dbReference type="ARBA" id="ARBA00023098"/>
    </source>
</evidence>
<dbReference type="InterPro" id="IPR007053">
    <property type="entry name" value="LRAT_dom"/>
</dbReference>
<evidence type="ECO:0000256" key="3">
    <source>
        <dbReference type="ARBA" id="ARBA00022801"/>
    </source>
</evidence>
<dbReference type="GO" id="GO:0016410">
    <property type="term" value="F:N-acyltransferase activity"/>
    <property type="evidence" value="ECO:0007669"/>
    <property type="project" value="TreeGrafter"/>
</dbReference>
<dbReference type="Pfam" id="PF04970">
    <property type="entry name" value="LRAT"/>
    <property type="match status" value="1"/>
</dbReference>
<reference evidence="7" key="2">
    <citation type="submission" date="2025-08" db="UniProtKB">
        <authorList>
            <consortium name="Ensembl"/>
        </authorList>
    </citation>
    <scope>IDENTIFICATION</scope>
</reference>
<dbReference type="InterPro" id="IPR051496">
    <property type="entry name" value="H-rev107_PLA/AT"/>
</dbReference>
<sequence length="225" mass="25076">MQTLVRISKVYYFETILCWNMLLVLLLHRVQPAWKSQNGKENKCKSEPEKGDMVAFPRGPSGVVFKHYGIADGAGNVIHFAPDQVLCPWTYKKESIKDVATHDYYVDNSQDNKKNPLPPERILKDAEAKIGTQAHYDLSNFNCEIAASELRYGKGHGSSTQVCPGYKRICHASQLTSPCGVCLCFVLFVLPCAFVASLFPLVATNPPLFTNFLTCPLFTHPFGSV</sequence>
<name>A0AAY5ET13_ELEEL</name>
<reference evidence="7" key="3">
    <citation type="submission" date="2025-09" db="UniProtKB">
        <authorList>
            <consortium name="Ensembl"/>
        </authorList>
    </citation>
    <scope>IDENTIFICATION</scope>
</reference>
<dbReference type="GO" id="GO:0070292">
    <property type="term" value="P:N-acylphosphatidylethanolamine metabolic process"/>
    <property type="evidence" value="ECO:0007669"/>
    <property type="project" value="TreeGrafter"/>
</dbReference>